<evidence type="ECO:0000256" key="7">
    <source>
        <dbReference type="ARBA" id="ARBA00023288"/>
    </source>
</evidence>
<evidence type="ECO:0000256" key="2">
    <source>
        <dbReference type="ARBA" id="ARBA00007886"/>
    </source>
</evidence>
<organism evidence="10 11">
    <name type="scientific">Paenibacillus violae</name>
    <dbReference type="NCBI Taxonomy" id="3077234"/>
    <lineage>
        <taxon>Bacteria</taxon>
        <taxon>Bacillati</taxon>
        <taxon>Bacillota</taxon>
        <taxon>Bacilli</taxon>
        <taxon>Bacillales</taxon>
        <taxon>Paenibacillaceae</taxon>
        <taxon>Paenibacillus</taxon>
    </lineage>
</organism>
<dbReference type="InterPro" id="IPR038501">
    <property type="entry name" value="Spore_GerAC_C_sf"/>
</dbReference>
<accession>A0ABU3R9W0</accession>
<dbReference type="PANTHER" id="PTHR35789:SF1">
    <property type="entry name" value="SPORE GERMINATION PROTEIN B3"/>
    <property type="match status" value="1"/>
</dbReference>
<evidence type="ECO:0000313" key="11">
    <source>
        <dbReference type="Proteomes" id="UP001260980"/>
    </source>
</evidence>
<dbReference type="NCBIfam" id="TIGR02887">
    <property type="entry name" value="spore_ger_x_C"/>
    <property type="match status" value="1"/>
</dbReference>
<protein>
    <submittedName>
        <fullName evidence="10">Ger(X)C family spore germination protein</fullName>
    </submittedName>
</protein>
<keyword evidence="3" id="KW-0309">Germination</keyword>
<evidence type="ECO:0000259" key="9">
    <source>
        <dbReference type="Pfam" id="PF25198"/>
    </source>
</evidence>
<dbReference type="InterPro" id="IPR046953">
    <property type="entry name" value="Spore_GerAC-like_C"/>
</dbReference>
<dbReference type="InterPro" id="IPR057336">
    <property type="entry name" value="GerAC_N"/>
</dbReference>
<dbReference type="Pfam" id="PF25198">
    <property type="entry name" value="Spore_GerAC_N"/>
    <property type="match status" value="1"/>
</dbReference>
<name>A0ABU3R9W0_9BACL</name>
<evidence type="ECO:0000256" key="6">
    <source>
        <dbReference type="ARBA" id="ARBA00023139"/>
    </source>
</evidence>
<evidence type="ECO:0000259" key="8">
    <source>
        <dbReference type="Pfam" id="PF05504"/>
    </source>
</evidence>
<reference evidence="10 11" key="1">
    <citation type="submission" date="2023-10" db="EMBL/GenBank/DDBJ databases">
        <title>Paenibacillus strain PFR10 Genome sequencing and assembly.</title>
        <authorList>
            <person name="Kim I."/>
        </authorList>
    </citation>
    <scope>NUCLEOTIDE SEQUENCE [LARGE SCALE GENOMIC DNA]</scope>
    <source>
        <strain evidence="10 11">PFR10</strain>
    </source>
</reference>
<feature type="domain" description="Spore germination GerAC-like C-terminal" evidence="8">
    <location>
        <begin position="210"/>
        <end position="378"/>
    </location>
</feature>
<evidence type="ECO:0000313" key="10">
    <source>
        <dbReference type="EMBL" id="MDU0200844.1"/>
    </source>
</evidence>
<evidence type="ECO:0000256" key="3">
    <source>
        <dbReference type="ARBA" id="ARBA00022544"/>
    </source>
</evidence>
<evidence type="ECO:0000256" key="1">
    <source>
        <dbReference type="ARBA" id="ARBA00004635"/>
    </source>
</evidence>
<keyword evidence="4" id="KW-0732">Signal</keyword>
<gene>
    <name evidence="10" type="ORF">RQP52_07055</name>
</gene>
<evidence type="ECO:0000256" key="4">
    <source>
        <dbReference type="ARBA" id="ARBA00022729"/>
    </source>
</evidence>
<keyword evidence="7" id="KW-0449">Lipoprotein</keyword>
<comment type="similarity">
    <text evidence="2">Belongs to the GerABKC lipoprotein family.</text>
</comment>
<dbReference type="Gene3D" id="3.30.300.210">
    <property type="entry name" value="Nutrient germinant receptor protein C, domain 3"/>
    <property type="match status" value="1"/>
</dbReference>
<proteinExistence type="inferred from homology"/>
<dbReference type="Proteomes" id="UP001260980">
    <property type="component" value="Unassembled WGS sequence"/>
</dbReference>
<dbReference type="PANTHER" id="PTHR35789">
    <property type="entry name" value="SPORE GERMINATION PROTEIN B3"/>
    <property type="match status" value="1"/>
</dbReference>
<keyword evidence="6" id="KW-0564">Palmitate</keyword>
<comment type="caution">
    <text evidence="10">The sequence shown here is derived from an EMBL/GenBank/DDBJ whole genome shotgun (WGS) entry which is preliminary data.</text>
</comment>
<dbReference type="Pfam" id="PF05504">
    <property type="entry name" value="Spore_GerAC"/>
    <property type="match status" value="1"/>
</dbReference>
<dbReference type="EMBL" id="JAWCUD010000002">
    <property type="protein sequence ID" value="MDU0200844.1"/>
    <property type="molecule type" value="Genomic_DNA"/>
</dbReference>
<sequence>MRRVVGYVILCIIVILTEGCSSDASEISDIALDTAVAIDYDQKSKQYTFTTFCVLPSNSSQEKTGAFTKWITSETGSTLLEAGKKMRAHAGKNVIFQHNKFFIIGEDAARYSLYEVVDYLTRKREFRITSYLIISKGQASSKLKFKTESGDIISDDLLGQIRNNKLLGQSSPIILKDFVNLYANPHRGFVTASLVVNPSQTKIKDVLVLSGGAVIYKERLVGWLDGKDIVVVNILSNKKIWRNLEFPENIKSKSDFDFTSIFHVINSEIQSEFRNGMPVMKVIMKFNVTVESVNQNIDVTNSEVIKQMEEAATEHMEQALKNSLDHFQRDLKVDILGFSDILIQHQPTGWKTIQKEWENIYPNVPIEIHASVIIDKAGMTTSIGGAH</sequence>
<feature type="domain" description="Spore germination protein N-terminal" evidence="9">
    <location>
        <begin position="23"/>
        <end position="190"/>
    </location>
</feature>
<dbReference type="InterPro" id="IPR008844">
    <property type="entry name" value="Spore_GerAC-like"/>
</dbReference>
<keyword evidence="5" id="KW-0472">Membrane</keyword>
<dbReference type="RefSeq" id="WP_315950444.1">
    <property type="nucleotide sequence ID" value="NZ_JAWCUD010000002.1"/>
</dbReference>
<comment type="subcellular location">
    <subcellularLocation>
        <location evidence="1">Membrane</location>
        <topology evidence="1">Lipid-anchor</topology>
    </subcellularLocation>
</comment>
<keyword evidence="11" id="KW-1185">Reference proteome</keyword>
<evidence type="ECO:0000256" key="5">
    <source>
        <dbReference type="ARBA" id="ARBA00023136"/>
    </source>
</evidence>